<accession>A0A0J9Y487</accession>
<reference evidence="1" key="2">
    <citation type="submission" date="2012-12" db="EMBL/GenBank/DDBJ databases">
        <authorList>
            <person name="Gao Y.W."/>
            <person name="Fan S.T."/>
            <person name="Sun H.T."/>
            <person name="Wang Z."/>
            <person name="Gao X.L."/>
            <person name="Li Y.G."/>
            <person name="Wang T.C."/>
            <person name="Zhang K."/>
            <person name="Xu W.W."/>
            <person name="Yu Z.J."/>
            <person name="Xia X.Z."/>
        </authorList>
    </citation>
    <scope>NUCLEOTIDE SEQUENCE</scope>
    <source>
        <strain evidence="1">FR3</strain>
    </source>
</reference>
<organism evidence="1">
    <name type="scientific">Brugia malayi</name>
    <name type="common">Filarial nematode worm</name>
    <dbReference type="NCBI Taxonomy" id="6279"/>
    <lineage>
        <taxon>Eukaryota</taxon>
        <taxon>Metazoa</taxon>
        <taxon>Ecdysozoa</taxon>
        <taxon>Nematoda</taxon>
        <taxon>Chromadorea</taxon>
        <taxon>Rhabditida</taxon>
        <taxon>Spirurina</taxon>
        <taxon>Spiruromorpha</taxon>
        <taxon>Filarioidea</taxon>
        <taxon>Onchocercidae</taxon>
        <taxon>Brugia</taxon>
    </lineage>
</organism>
<reference evidence="1" key="1">
    <citation type="journal article" date="2007" name="Science">
        <title>Draft genome of the filarial nematode parasite Brugia malayi.</title>
        <authorList>
            <person name="Ghedin E."/>
            <person name="Wang S."/>
            <person name="Spiro D."/>
            <person name="Caler E."/>
            <person name="Zhao Q."/>
            <person name="Crabtree J."/>
            <person name="Allen J.E."/>
            <person name="Delcher A.L."/>
            <person name="Guiliano D.B."/>
            <person name="Miranda-Saavedra D."/>
            <person name="Angiuoli S.V."/>
            <person name="Creasy T."/>
            <person name="Amedeo P."/>
            <person name="Haas B."/>
            <person name="El-Sayed N.M."/>
            <person name="Wortman J.R."/>
            <person name="Feldblyum T."/>
            <person name="Tallon L."/>
            <person name="Schatz M."/>
            <person name="Shumway M."/>
            <person name="Koo H."/>
            <person name="Salzberg S.L."/>
            <person name="Schobel S."/>
            <person name="Pertea M."/>
            <person name="Pop M."/>
            <person name="White O."/>
            <person name="Barton G.J."/>
            <person name="Carlow C.K."/>
            <person name="Crawford M.J."/>
            <person name="Daub J."/>
            <person name="Dimmic M.W."/>
            <person name="Estes C.F."/>
            <person name="Foster J.M."/>
            <person name="Ganatra M."/>
            <person name="Gregory W.F."/>
            <person name="Johnson N.M."/>
            <person name="Jin J."/>
            <person name="Komuniecki R."/>
            <person name="Korf I."/>
            <person name="Kumar S."/>
            <person name="Laney S."/>
            <person name="Li B.W."/>
            <person name="Li W."/>
            <person name="Lindblom T.H."/>
            <person name="Lustigman S."/>
            <person name="Ma D."/>
            <person name="Maina C.V."/>
            <person name="Martin D.M."/>
            <person name="McCarter J.P."/>
            <person name="McReynolds L."/>
            <person name="Mitreva M."/>
            <person name="Nutman T.B."/>
            <person name="Parkinson J."/>
            <person name="Peregrin-Alvarez J.M."/>
            <person name="Poole C."/>
            <person name="Ren Q."/>
            <person name="Saunders L."/>
            <person name="Sluder A.E."/>
            <person name="Smith K."/>
            <person name="Stanke M."/>
            <person name="Unnasch T.R."/>
            <person name="Ware J."/>
            <person name="Wei A.D."/>
            <person name="Weil G."/>
            <person name="Williams D.J."/>
            <person name="Zhang Y."/>
            <person name="Williams S.A."/>
            <person name="Fraser-Liggett C."/>
            <person name="Slatko B."/>
            <person name="Blaxter M.L."/>
            <person name="Scott A.L."/>
        </authorList>
    </citation>
    <scope>NUCLEOTIDE SEQUENCE</scope>
    <source>
        <strain evidence="1">FR3</strain>
    </source>
</reference>
<dbReference type="EMBL" id="LN857135">
    <property type="protein sequence ID" value="CDQ01386.1"/>
    <property type="molecule type" value="Genomic_DNA"/>
</dbReference>
<proteinExistence type="predicted"/>
<protein>
    <submittedName>
        <fullName evidence="1">Bm731</fullName>
    </submittedName>
</protein>
<evidence type="ECO:0000313" key="1">
    <source>
        <dbReference type="EMBL" id="CDQ01386.1"/>
    </source>
</evidence>
<dbReference type="AlphaFoldDB" id="A0A0J9Y487"/>
<gene>
    <name evidence="1" type="ORF">Bm731</name>
    <name evidence="1" type="ORF">BM_Bm731</name>
</gene>
<name>A0A0J9Y487_BRUMA</name>
<sequence length="69" mass="8347">MLSRFGMSFAINISQVEEIKLKFFSQMISMTRMYHKTLSHRMNFMRRNLSLTTIQREVEWTCLHMVLSE</sequence>